<protein>
    <submittedName>
        <fullName evidence="2">Uncharacterized protein</fullName>
    </submittedName>
</protein>
<proteinExistence type="predicted"/>
<dbReference type="AlphaFoldDB" id="A0A1L7X3W7"/>
<name>A0A1L7X3W7_9HELO</name>
<keyword evidence="3" id="KW-1185">Reference proteome</keyword>
<dbReference type="Proteomes" id="UP000184330">
    <property type="component" value="Unassembled WGS sequence"/>
</dbReference>
<dbReference type="EMBL" id="FJOG01000014">
    <property type="protein sequence ID" value="CZR59706.1"/>
    <property type="molecule type" value="Genomic_DNA"/>
</dbReference>
<evidence type="ECO:0000313" key="3">
    <source>
        <dbReference type="Proteomes" id="UP000184330"/>
    </source>
</evidence>
<feature type="compositionally biased region" description="Basic and acidic residues" evidence="1">
    <location>
        <begin position="119"/>
        <end position="134"/>
    </location>
</feature>
<feature type="region of interest" description="Disordered" evidence="1">
    <location>
        <begin position="113"/>
        <end position="134"/>
    </location>
</feature>
<reference evidence="2 3" key="1">
    <citation type="submission" date="2016-03" db="EMBL/GenBank/DDBJ databases">
        <authorList>
            <person name="Ploux O."/>
        </authorList>
    </citation>
    <scope>NUCLEOTIDE SEQUENCE [LARGE SCALE GENOMIC DNA]</scope>
    <source>
        <strain evidence="2 3">UAMH 11012</strain>
    </source>
</reference>
<gene>
    <name evidence="2" type="ORF">PAC_09600</name>
</gene>
<evidence type="ECO:0000256" key="1">
    <source>
        <dbReference type="SAM" id="MobiDB-lite"/>
    </source>
</evidence>
<sequence>MKQLSSIFVFLSPSLSKNYILPPRGSSSIFPTQQLKNNFVTDSPRSQLLFRVVRSSVCTSKQKRKISVCCISQEGCACLGAENFKISEPSLSVHLPYIEHIIMSSSTGTGACFGSKNPSNDKKSDDMEKGKAEEMYGSAVKSEGPTFQFADVPVPFVGAAGVGATSKVETTPFKFGGAATKVEDATKGGVGADAGCQQRKGEDVFYNSVYDSSGDLPDERVVKKRKY</sequence>
<organism evidence="2 3">
    <name type="scientific">Phialocephala subalpina</name>
    <dbReference type="NCBI Taxonomy" id="576137"/>
    <lineage>
        <taxon>Eukaryota</taxon>
        <taxon>Fungi</taxon>
        <taxon>Dikarya</taxon>
        <taxon>Ascomycota</taxon>
        <taxon>Pezizomycotina</taxon>
        <taxon>Leotiomycetes</taxon>
        <taxon>Helotiales</taxon>
        <taxon>Mollisiaceae</taxon>
        <taxon>Phialocephala</taxon>
        <taxon>Phialocephala fortinii species complex</taxon>
    </lineage>
</organism>
<accession>A0A1L7X3W7</accession>
<evidence type="ECO:0000313" key="2">
    <source>
        <dbReference type="EMBL" id="CZR59706.1"/>
    </source>
</evidence>